<dbReference type="AlphaFoldDB" id="A0AAP2GQM5"/>
<protein>
    <submittedName>
        <fullName evidence="3">Universal stress protein</fullName>
    </submittedName>
</protein>
<dbReference type="PANTHER" id="PTHR46268:SF6">
    <property type="entry name" value="UNIVERSAL STRESS PROTEIN UP12"/>
    <property type="match status" value="1"/>
</dbReference>
<name>A0AAP2GQM5_9BACT</name>
<dbReference type="PANTHER" id="PTHR46268">
    <property type="entry name" value="STRESS RESPONSE PROTEIN NHAX"/>
    <property type="match status" value="1"/>
</dbReference>
<dbReference type="PRINTS" id="PR01438">
    <property type="entry name" value="UNVRSLSTRESS"/>
</dbReference>
<keyword evidence="4" id="KW-1185">Reference proteome</keyword>
<comment type="caution">
    <text evidence="3">The sequence shown here is derived from an EMBL/GenBank/DDBJ whole genome shotgun (WGS) entry which is preliminary data.</text>
</comment>
<dbReference type="Proteomes" id="UP001319200">
    <property type="component" value="Unassembled WGS sequence"/>
</dbReference>
<dbReference type="EMBL" id="JAHESF010000021">
    <property type="protein sequence ID" value="MBT1699100.1"/>
    <property type="molecule type" value="Genomic_DNA"/>
</dbReference>
<dbReference type="RefSeq" id="WP_254166558.1">
    <property type="nucleotide sequence ID" value="NZ_JAHESF010000021.1"/>
</dbReference>
<organism evidence="3 4">
    <name type="scientific">Chryseosolibacter histidini</name>
    <dbReference type="NCBI Taxonomy" id="2782349"/>
    <lineage>
        <taxon>Bacteria</taxon>
        <taxon>Pseudomonadati</taxon>
        <taxon>Bacteroidota</taxon>
        <taxon>Cytophagia</taxon>
        <taxon>Cytophagales</taxon>
        <taxon>Chryseotaleaceae</taxon>
        <taxon>Chryseosolibacter</taxon>
    </lineage>
</organism>
<proteinExistence type="inferred from homology"/>
<comment type="similarity">
    <text evidence="1">Belongs to the universal stress protein A family.</text>
</comment>
<gene>
    <name evidence="3" type="ORF">KK083_19550</name>
</gene>
<reference evidence="3 4" key="1">
    <citation type="submission" date="2021-05" db="EMBL/GenBank/DDBJ databases">
        <title>A Polyphasic approach of four new species of the genus Ohtaekwangia: Ohtaekwangia histidinii sp. nov., Ohtaekwangia cretensis sp. nov., Ohtaekwangia indiensis sp. nov., Ohtaekwangia reichenbachii sp. nov. from diverse environment.</title>
        <authorList>
            <person name="Octaviana S."/>
        </authorList>
    </citation>
    <scope>NUCLEOTIDE SEQUENCE [LARGE SCALE GENOMIC DNA]</scope>
    <source>
        <strain evidence="3 4">PWU4</strain>
    </source>
</reference>
<dbReference type="InterPro" id="IPR006016">
    <property type="entry name" value="UspA"/>
</dbReference>
<sequence>MINILVPTDFSALSKVAVLYAIKIANQLDGHITLLHVVTITQTVRHSMHDKIKDLEDDLITFAERDLNKLIKEVCKSVKTTEPISCRVVRASDFHDAIKKEAKRLKTGLIVMGTKGASGLKKAVVGSNTASVIELSQVPVLAVPERAKFKGFKEIVYASDLKNAEKELKMLMPYAENFGATIHLLHIAPSGKDVEALEEKVDKIVQRLGYTNVVTLVLVDYFIEGAIDQYLGVCKADLLAMFTHNLTFYEKLFDRSMTRKMAFQSSVPLLAFKQKR</sequence>
<dbReference type="SUPFAM" id="SSF52402">
    <property type="entry name" value="Adenine nucleotide alpha hydrolases-like"/>
    <property type="match status" value="2"/>
</dbReference>
<dbReference type="InterPro" id="IPR006015">
    <property type="entry name" value="Universal_stress_UspA"/>
</dbReference>
<feature type="domain" description="UspA" evidence="2">
    <location>
        <begin position="3"/>
        <end position="144"/>
    </location>
</feature>
<dbReference type="Gene3D" id="3.40.50.12370">
    <property type="match status" value="1"/>
</dbReference>
<dbReference type="CDD" id="cd00293">
    <property type="entry name" value="USP-like"/>
    <property type="match status" value="1"/>
</dbReference>
<evidence type="ECO:0000313" key="4">
    <source>
        <dbReference type="Proteomes" id="UP001319200"/>
    </source>
</evidence>
<evidence type="ECO:0000259" key="2">
    <source>
        <dbReference type="Pfam" id="PF00582"/>
    </source>
</evidence>
<evidence type="ECO:0000256" key="1">
    <source>
        <dbReference type="ARBA" id="ARBA00008791"/>
    </source>
</evidence>
<accession>A0AAP2GQM5</accession>
<evidence type="ECO:0000313" key="3">
    <source>
        <dbReference type="EMBL" id="MBT1699100.1"/>
    </source>
</evidence>
<dbReference type="Pfam" id="PF00582">
    <property type="entry name" value="Usp"/>
    <property type="match status" value="1"/>
</dbReference>